<feature type="domain" description="PepSY" evidence="2">
    <location>
        <begin position="137"/>
        <end position="195"/>
    </location>
</feature>
<reference evidence="3" key="2">
    <citation type="submission" date="2021-09" db="EMBL/GenBank/DDBJ databases">
        <authorList>
            <person name="Gilroy R."/>
        </authorList>
    </citation>
    <scope>NUCLEOTIDE SEQUENCE</scope>
    <source>
        <strain evidence="3">CHK174-6876</strain>
    </source>
</reference>
<keyword evidence="1" id="KW-0732">Signal</keyword>
<evidence type="ECO:0000256" key="1">
    <source>
        <dbReference type="SAM" id="SignalP"/>
    </source>
</evidence>
<dbReference type="EMBL" id="DYXG01000057">
    <property type="protein sequence ID" value="HJE97119.1"/>
    <property type="molecule type" value="Genomic_DNA"/>
</dbReference>
<evidence type="ECO:0000259" key="2">
    <source>
        <dbReference type="Pfam" id="PF03413"/>
    </source>
</evidence>
<dbReference type="Gene3D" id="3.10.450.40">
    <property type="match status" value="2"/>
</dbReference>
<feature type="signal peptide" evidence="1">
    <location>
        <begin position="1"/>
        <end position="30"/>
    </location>
</feature>
<dbReference type="Proteomes" id="UP000707535">
    <property type="component" value="Unassembled WGS sequence"/>
</dbReference>
<dbReference type="AlphaFoldDB" id="A0A921K0I3"/>
<proteinExistence type="predicted"/>
<evidence type="ECO:0000313" key="4">
    <source>
        <dbReference type="Proteomes" id="UP000707535"/>
    </source>
</evidence>
<protein>
    <submittedName>
        <fullName evidence="3">PepSY domain-containing protein</fullName>
    </submittedName>
</protein>
<comment type="caution">
    <text evidence="3">The sequence shown here is derived from an EMBL/GenBank/DDBJ whole genome shotgun (WGS) entry which is preliminary data.</text>
</comment>
<sequence>MKSSKPTKSILLAACGGALFFGLSEGPMQAINPAAPTETIVSAAKVPQIAKTDVSVKQAIKAYQDKYPKSDIKSLSLEKKTGKYYYEIEGIGDQKEYELKVDAQSKKISDTSTETLDQVEQNGVKRKEDKLNTKDLLSVKKAVKEAQKKVKSGKVTEVSLNKALGTTYWEVEFQQSNKKVEVQLNAATGKFLAKETNELDD</sequence>
<evidence type="ECO:0000313" key="3">
    <source>
        <dbReference type="EMBL" id="HJE97119.1"/>
    </source>
</evidence>
<feature type="chain" id="PRO_5036805386" evidence="1">
    <location>
        <begin position="31"/>
        <end position="201"/>
    </location>
</feature>
<feature type="domain" description="PepSY" evidence="2">
    <location>
        <begin position="54"/>
        <end position="108"/>
    </location>
</feature>
<name>A0A921K0I3_9LACO</name>
<gene>
    <name evidence="3" type="ORF">K8V00_05815</name>
</gene>
<dbReference type="Pfam" id="PF03413">
    <property type="entry name" value="PepSY"/>
    <property type="match status" value="2"/>
</dbReference>
<accession>A0A921K0I3</accession>
<reference evidence="3" key="1">
    <citation type="journal article" date="2021" name="PeerJ">
        <title>Extensive microbial diversity within the chicken gut microbiome revealed by metagenomics and culture.</title>
        <authorList>
            <person name="Gilroy R."/>
            <person name="Ravi A."/>
            <person name="Getino M."/>
            <person name="Pursley I."/>
            <person name="Horton D.L."/>
            <person name="Alikhan N.F."/>
            <person name="Baker D."/>
            <person name="Gharbi K."/>
            <person name="Hall N."/>
            <person name="Watson M."/>
            <person name="Adriaenssens E.M."/>
            <person name="Foster-Nyarko E."/>
            <person name="Jarju S."/>
            <person name="Secka A."/>
            <person name="Antonio M."/>
            <person name="Oren A."/>
            <person name="Chaudhuri R.R."/>
            <person name="La Ragione R."/>
            <person name="Hildebrand F."/>
            <person name="Pallen M.J."/>
        </authorList>
    </citation>
    <scope>NUCLEOTIDE SEQUENCE</scope>
    <source>
        <strain evidence="3">CHK174-6876</strain>
    </source>
</reference>
<dbReference type="InterPro" id="IPR025711">
    <property type="entry name" value="PepSY"/>
</dbReference>
<organism evidence="3 4">
    <name type="scientific">Ligilactobacillus acidipiscis</name>
    <dbReference type="NCBI Taxonomy" id="89059"/>
    <lineage>
        <taxon>Bacteria</taxon>
        <taxon>Bacillati</taxon>
        <taxon>Bacillota</taxon>
        <taxon>Bacilli</taxon>
        <taxon>Lactobacillales</taxon>
        <taxon>Lactobacillaceae</taxon>
        <taxon>Ligilactobacillus</taxon>
    </lineage>
</organism>